<proteinExistence type="predicted"/>
<feature type="signal peptide" evidence="1">
    <location>
        <begin position="1"/>
        <end position="17"/>
    </location>
</feature>
<accession>A0A9Q0GFK8</accession>
<keyword evidence="3" id="KW-1185">Reference proteome</keyword>
<sequence>MDLTLLYLLLLHVTGLSDLFTMKAGVLPPSQRTIRYSYSSRKAPKYPPPSQIE</sequence>
<gene>
    <name evidence="2" type="ORF">Tsubulata_043873</name>
</gene>
<evidence type="ECO:0000313" key="3">
    <source>
        <dbReference type="Proteomes" id="UP001141552"/>
    </source>
</evidence>
<dbReference type="Proteomes" id="UP001141552">
    <property type="component" value="Unassembled WGS sequence"/>
</dbReference>
<evidence type="ECO:0000256" key="1">
    <source>
        <dbReference type="SAM" id="SignalP"/>
    </source>
</evidence>
<feature type="non-terminal residue" evidence="2">
    <location>
        <position position="1"/>
    </location>
</feature>
<protein>
    <submittedName>
        <fullName evidence="2">Uncharacterized protein</fullName>
    </submittedName>
</protein>
<reference evidence="2" key="2">
    <citation type="journal article" date="2023" name="Plants (Basel)">
        <title>Annotation of the Turnera subulata (Passifloraceae) Draft Genome Reveals the S-Locus Evolved after the Divergence of Turneroideae from Passifloroideae in a Stepwise Manner.</title>
        <authorList>
            <person name="Henning P.M."/>
            <person name="Roalson E.H."/>
            <person name="Mir W."/>
            <person name="McCubbin A.G."/>
            <person name="Shore J.S."/>
        </authorList>
    </citation>
    <scope>NUCLEOTIDE SEQUENCE</scope>
    <source>
        <strain evidence="2">F60SS</strain>
    </source>
</reference>
<dbReference type="AlphaFoldDB" id="A0A9Q0GFK8"/>
<dbReference type="EMBL" id="JAKUCV010000734">
    <property type="protein sequence ID" value="KAJ4848967.1"/>
    <property type="molecule type" value="Genomic_DNA"/>
</dbReference>
<evidence type="ECO:0000313" key="2">
    <source>
        <dbReference type="EMBL" id="KAJ4848967.1"/>
    </source>
</evidence>
<comment type="caution">
    <text evidence="2">The sequence shown here is derived from an EMBL/GenBank/DDBJ whole genome shotgun (WGS) entry which is preliminary data.</text>
</comment>
<feature type="chain" id="PRO_5040186271" evidence="1">
    <location>
        <begin position="18"/>
        <end position="53"/>
    </location>
</feature>
<organism evidence="2 3">
    <name type="scientific">Turnera subulata</name>
    <dbReference type="NCBI Taxonomy" id="218843"/>
    <lineage>
        <taxon>Eukaryota</taxon>
        <taxon>Viridiplantae</taxon>
        <taxon>Streptophyta</taxon>
        <taxon>Embryophyta</taxon>
        <taxon>Tracheophyta</taxon>
        <taxon>Spermatophyta</taxon>
        <taxon>Magnoliopsida</taxon>
        <taxon>eudicotyledons</taxon>
        <taxon>Gunneridae</taxon>
        <taxon>Pentapetalae</taxon>
        <taxon>rosids</taxon>
        <taxon>fabids</taxon>
        <taxon>Malpighiales</taxon>
        <taxon>Passifloraceae</taxon>
        <taxon>Turnera</taxon>
    </lineage>
</organism>
<reference evidence="2" key="1">
    <citation type="submission" date="2022-02" db="EMBL/GenBank/DDBJ databases">
        <authorList>
            <person name="Henning P.M."/>
            <person name="McCubbin A.G."/>
            <person name="Shore J.S."/>
        </authorList>
    </citation>
    <scope>NUCLEOTIDE SEQUENCE</scope>
    <source>
        <strain evidence="2">F60SS</strain>
        <tissue evidence="2">Leaves</tissue>
    </source>
</reference>
<name>A0A9Q0GFK8_9ROSI</name>
<keyword evidence="1" id="KW-0732">Signal</keyword>